<comment type="caution">
    <text evidence="5">The sequence shown here is derived from an EMBL/GenBank/DDBJ whole genome shotgun (WGS) entry which is preliminary data.</text>
</comment>
<organism evidence="5 6">
    <name type="scientific">Cinnamomum micranthum f. kanehirae</name>
    <dbReference type="NCBI Taxonomy" id="337451"/>
    <lineage>
        <taxon>Eukaryota</taxon>
        <taxon>Viridiplantae</taxon>
        <taxon>Streptophyta</taxon>
        <taxon>Embryophyta</taxon>
        <taxon>Tracheophyta</taxon>
        <taxon>Spermatophyta</taxon>
        <taxon>Magnoliopsida</taxon>
        <taxon>Magnoliidae</taxon>
        <taxon>Laurales</taxon>
        <taxon>Lauraceae</taxon>
        <taxon>Cinnamomum</taxon>
    </lineage>
</organism>
<dbReference type="EMBL" id="QPKB01000005">
    <property type="protein sequence ID" value="RWR84743.1"/>
    <property type="molecule type" value="Genomic_DNA"/>
</dbReference>
<evidence type="ECO:0000256" key="2">
    <source>
        <dbReference type="ARBA" id="ARBA00022737"/>
    </source>
</evidence>
<dbReference type="PANTHER" id="PTHR10891">
    <property type="entry name" value="EF-HAND CALCIUM-BINDING DOMAIN CONTAINING PROTEIN"/>
    <property type="match status" value="1"/>
</dbReference>
<dbReference type="AlphaFoldDB" id="A0A443P1S8"/>
<keyword evidence="6" id="KW-1185">Reference proteome</keyword>
<evidence type="ECO:0000256" key="1">
    <source>
        <dbReference type="ARBA" id="ARBA00022723"/>
    </source>
</evidence>
<feature type="domain" description="EF-hand" evidence="4">
    <location>
        <begin position="115"/>
        <end position="149"/>
    </location>
</feature>
<dbReference type="InterPro" id="IPR002048">
    <property type="entry name" value="EF_hand_dom"/>
</dbReference>
<dbReference type="Gene3D" id="1.10.238.10">
    <property type="entry name" value="EF-hand"/>
    <property type="match status" value="2"/>
</dbReference>
<gene>
    <name evidence="5" type="ORF">CKAN_01356800</name>
</gene>
<dbReference type="InterPro" id="IPR039647">
    <property type="entry name" value="EF_hand_pair_protein_CML-like"/>
</dbReference>
<dbReference type="OrthoDB" id="26525at2759"/>
<dbReference type="InterPro" id="IPR018247">
    <property type="entry name" value="EF_Hand_1_Ca_BS"/>
</dbReference>
<dbReference type="PROSITE" id="PS50222">
    <property type="entry name" value="EF_HAND_2"/>
    <property type="match status" value="3"/>
</dbReference>
<proteinExistence type="predicted"/>
<dbReference type="GO" id="GO:0005509">
    <property type="term" value="F:calcium ion binding"/>
    <property type="evidence" value="ECO:0007669"/>
    <property type="project" value="InterPro"/>
</dbReference>
<evidence type="ECO:0000256" key="3">
    <source>
        <dbReference type="ARBA" id="ARBA00022837"/>
    </source>
</evidence>
<dbReference type="SMART" id="SM00054">
    <property type="entry name" value="EFh"/>
    <property type="match status" value="3"/>
</dbReference>
<evidence type="ECO:0000313" key="5">
    <source>
        <dbReference type="EMBL" id="RWR84743.1"/>
    </source>
</evidence>
<dbReference type="STRING" id="337451.A0A443P1S8"/>
<dbReference type="Pfam" id="PF13499">
    <property type="entry name" value="EF-hand_7"/>
    <property type="match status" value="2"/>
</dbReference>
<protein>
    <submittedName>
        <fullName evidence="5">Putative calcium-binding protein CML44</fullName>
    </submittedName>
</protein>
<dbReference type="SUPFAM" id="SSF47473">
    <property type="entry name" value="EF-hand"/>
    <property type="match status" value="1"/>
</dbReference>
<keyword evidence="2" id="KW-0677">Repeat</keyword>
<keyword evidence="1" id="KW-0479">Metal-binding</keyword>
<sequence length="149" mass="16544">MSNILHSSDLQRLFSTIDRNGDGHVSVDELSQLLSGLGFSTSLDELEEIAGGTRLNLQEFISFYESIHTWDDGDDGDDGESDLVEAFRVFDLNGDGFISCGELQSVLSRLGMCVENEGDCARMIGEFDTDLDGQIDLKEFKNMMLRCML</sequence>
<feature type="domain" description="EF-hand" evidence="4">
    <location>
        <begin position="5"/>
        <end position="40"/>
    </location>
</feature>
<keyword evidence="3" id="KW-0106">Calcium</keyword>
<reference evidence="5 6" key="1">
    <citation type="journal article" date="2019" name="Nat. Plants">
        <title>Stout camphor tree genome fills gaps in understanding of flowering plant genome evolution.</title>
        <authorList>
            <person name="Chaw S.M."/>
            <person name="Liu Y.C."/>
            <person name="Wu Y.W."/>
            <person name="Wang H.Y."/>
            <person name="Lin C.I."/>
            <person name="Wu C.S."/>
            <person name="Ke H.M."/>
            <person name="Chang L.Y."/>
            <person name="Hsu C.Y."/>
            <person name="Yang H.T."/>
            <person name="Sudianto E."/>
            <person name="Hsu M.H."/>
            <person name="Wu K.P."/>
            <person name="Wang L.N."/>
            <person name="Leebens-Mack J.H."/>
            <person name="Tsai I.J."/>
        </authorList>
    </citation>
    <scope>NUCLEOTIDE SEQUENCE [LARGE SCALE GENOMIC DNA]</scope>
    <source>
        <strain evidence="6">cv. Chaw 1501</strain>
        <tissue evidence="5">Young leaves</tissue>
    </source>
</reference>
<feature type="domain" description="EF-hand" evidence="4">
    <location>
        <begin position="78"/>
        <end position="113"/>
    </location>
</feature>
<accession>A0A443P1S8</accession>
<evidence type="ECO:0000313" key="6">
    <source>
        <dbReference type="Proteomes" id="UP000283530"/>
    </source>
</evidence>
<dbReference type="PROSITE" id="PS00018">
    <property type="entry name" value="EF_HAND_1"/>
    <property type="match status" value="2"/>
</dbReference>
<dbReference type="InterPro" id="IPR011992">
    <property type="entry name" value="EF-hand-dom_pair"/>
</dbReference>
<evidence type="ECO:0000259" key="4">
    <source>
        <dbReference type="PROSITE" id="PS50222"/>
    </source>
</evidence>
<dbReference type="CDD" id="cd00051">
    <property type="entry name" value="EFh"/>
    <property type="match status" value="1"/>
</dbReference>
<name>A0A443P1S8_9MAGN</name>
<dbReference type="Proteomes" id="UP000283530">
    <property type="component" value="Unassembled WGS sequence"/>
</dbReference>
<dbReference type="FunFam" id="1.10.238.10:FF:000001">
    <property type="entry name" value="Calmodulin 1"/>
    <property type="match status" value="1"/>
</dbReference>